<evidence type="ECO:0000256" key="1">
    <source>
        <dbReference type="SAM" id="MobiDB-lite"/>
    </source>
</evidence>
<evidence type="ECO:0000313" key="3">
    <source>
        <dbReference type="Proteomes" id="UP001390339"/>
    </source>
</evidence>
<accession>A0ABR2JJX3</accession>
<feature type="region of interest" description="Disordered" evidence="1">
    <location>
        <begin position="1"/>
        <end position="58"/>
    </location>
</feature>
<proteinExistence type="predicted"/>
<reference evidence="2 3" key="1">
    <citation type="journal article" date="2024" name="IMA Fungus">
        <title>Apiospora arundinis, a panoply of carbohydrate-active enzymes and secondary metabolites.</title>
        <authorList>
            <person name="Sorensen T."/>
            <person name="Petersen C."/>
            <person name="Muurmann A.T."/>
            <person name="Christiansen J.V."/>
            <person name="Brundto M.L."/>
            <person name="Overgaard C.K."/>
            <person name="Boysen A.T."/>
            <person name="Wollenberg R.D."/>
            <person name="Larsen T.O."/>
            <person name="Sorensen J.L."/>
            <person name="Nielsen K.L."/>
            <person name="Sondergaard T.E."/>
        </authorList>
    </citation>
    <scope>NUCLEOTIDE SEQUENCE [LARGE SCALE GENOMIC DNA]</scope>
    <source>
        <strain evidence="2 3">AAU 773</strain>
    </source>
</reference>
<sequence length="79" mass="8636">MEGIHNSAFVGADGYSTSSHMSTSSARPPRMPRRPAWADLPQPLSLSRSPAKGRMHSSLHRAQELLAQPLSKSPFLIQL</sequence>
<keyword evidence="3" id="KW-1185">Reference proteome</keyword>
<feature type="compositionally biased region" description="Low complexity" evidence="1">
    <location>
        <begin position="16"/>
        <end position="28"/>
    </location>
</feature>
<dbReference type="Proteomes" id="UP001390339">
    <property type="component" value="Unassembled WGS sequence"/>
</dbReference>
<organism evidence="2 3">
    <name type="scientific">Apiospora arundinis</name>
    <dbReference type="NCBI Taxonomy" id="335852"/>
    <lineage>
        <taxon>Eukaryota</taxon>
        <taxon>Fungi</taxon>
        <taxon>Dikarya</taxon>
        <taxon>Ascomycota</taxon>
        <taxon>Pezizomycotina</taxon>
        <taxon>Sordariomycetes</taxon>
        <taxon>Xylariomycetidae</taxon>
        <taxon>Amphisphaeriales</taxon>
        <taxon>Apiosporaceae</taxon>
        <taxon>Apiospora</taxon>
    </lineage>
</organism>
<comment type="caution">
    <text evidence="2">The sequence shown here is derived from an EMBL/GenBank/DDBJ whole genome shotgun (WGS) entry which is preliminary data.</text>
</comment>
<gene>
    <name evidence="2" type="ORF">PGQ11_002679</name>
</gene>
<evidence type="ECO:0000313" key="2">
    <source>
        <dbReference type="EMBL" id="KAK8877733.1"/>
    </source>
</evidence>
<dbReference type="EMBL" id="JAPCWZ010000002">
    <property type="protein sequence ID" value="KAK8877733.1"/>
    <property type="molecule type" value="Genomic_DNA"/>
</dbReference>
<protein>
    <submittedName>
        <fullName evidence="2">Uncharacterized protein</fullName>
    </submittedName>
</protein>
<name>A0ABR2JJX3_9PEZI</name>